<organism evidence="6">
    <name type="scientific">Escherichia coli</name>
    <dbReference type="NCBI Taxonomy" id="562"/>
    <lineage>
        <taxon>Bacteria</taxon>
        <taxon>Pseudomonadati</taxon>
        <taxon>Pseudomonadota</taxon>
        <taxon>Gammaproteobacteria</taxon>
        <taxon>Enterobacterales</taxon>
        <taxon>Enterobacteriaceae</taxon>
        <taxon>Escherichia</taxon>
    </lineage>
</organism>
<reference evidence="6" key="1">
    <citation type="journal article" date="2021" name="Sci. Rep.">
        <title>Antibiotic resistance plasmid composition and architecture in Escherichia coli isolates from meat.</title>
        <authorList>
            <person name="Darphorn T.S."/>
            <person name="Bel K."/>
            <person name="Koenders-van Sint Anneland B.B."/>
            <person name="Brul S."/>
            <person name="Ter Kuile B.H."/>
        </authorList>
    </citation>
    <scope>NUCLEOTIDE SEQUENCE</scope>
    <source>
        <strain evidence="5">ESBL3311</strain>
        <strain evidence="6">ESBL3312</strain>
        <plasmid evidence="5">pESBL3311-IncF</plasmid>
        <plasmid evidence="6">pESBL3312-IncF</plasmid>
    </source>
</reference>
<keyword evidence="6" id="KW-0614">Plasmid</keyword>
<dbReference type="InterPro" id="IPR001173">
    <property type="entry name" value="Glyco_trans_2-like"/>
</dbReference>
<dbReference type="NCBIfam" id="TIGR01556">
    <property type="entry name" value="rhamnosyltran"/>
    <property type="match status" value="1"/>
</dbReference>
<protein>
    <submittedName>
        <fullName evidence="6">dTDP-rhamnosyl transferase RfbF</fullName>
    </submittedName>
</protein>
<dbReference type="CDD" id="cd02526">
    <property type="entry name" value="GT2_RfbF_like"/>
    <property type="match status" value="1"/>
</dbReference>
<dbReference type="PANTHER" id="PTHR43179">
    <property type="entry name" value="RHAMNOSYLTRANSFERASE WBBL"/>
    <property type="match status" value="1"/>
</dbReference>
<evidence type="ECO:0000313" key="6">
    <source>
        <dbReference type="EMBL" id="QQZ48366.1"/>
    </source>
</evidence>
<comment type="similarity">
    <text evidence="1">Belongs to the glycosyltransferase 2 family.</text>
</comment>
<dbReference type="PANTHER" id="PTHR43179:SF12">
    <property type="entry name" value="GALACTOFURANOSYLTRANSFERASE GLFT2"/>
    <property type="match status" value="1"/>
</dbReference>
<geneLocation type="plasmid" evidence="6">
    <name>pESBL3312-IncF</name>
</geneLocation>
<dbReference type="SUPFAM" id="SSF53448">
    <property type="entry name" value="Nucleotide-diphospho-sugar transferases"/>
    <property type="match status" value="1"/>
</dbReference>
<dbReference type="EMBL" id="MW390548">
    <property type="protein sequence ID" value="QQZ48204.1"/>
    <property type="molecule type" value="Genomic_DNA"/>
</dbReference>
<evidence type="ECO:0000256" key="2">
    <source>
        <dbReference type="ARBA" id="ARBA00022676"/>
    </source>
</evidence>
<evidence type="ECO:0000256" key="3">
    <source>
        <dbReference type="ARBA" id="ARBA00022679"/>
    </source>
</evidence>
<keyword evidence="2" id="KW-0328">Glycosyltransferase</keyword>
<feature type="domain" description="Glycosyltransferase 2-like" evidence="4">
    <location>
        <begin position="25"/>
        <end position="180"/>
    </location>
</feature>
<dbReference type="EMBL" id="MW390551">
    <property type="protein sequence ID" value="QQZ48366.1"/>
    <property type="molecule type" value="Genomic_DNA"/>
</dbReference>
<proteinExistence type="inferred from homology"/>
<dbReference type="Gene3D" id="3.90.550.10">
    <property type="entry name" value="Spore Coat Polysaccharide Biosynthesis Protein SpsA, Chain A"/>
    <property type="match status" value="1"/>
</dbReference>
<sequence length="304" mass="33751">MALLWILLVSNEILAITVTFNPEIERLETQIRQLDSSGVDILIVDNGSDNSAEVSALLKQESATVNLRLIGSNVGIATAQNHGIEYARAQGYRYVLLMDQDSVPSDDMVDTLYHALQNHDDAAAVGPVFIDSNGAKHSRFIRVEGLRVNKNLEADSTGCVDVDHLIASGSLIPVDVFEKIGGMDDSLFIDYVDVEWSLRARYQGLRCYGVLNAGMTHSLGERRVAVFKSSVAIHAPVRHYYQVRNAILLYKRNYIPVNWKVVDAYKLVAKLAVFILSAENKSSEIKMISKGFLDAFRNISGKYK</sequence>
<geneLocation type="plasmid" evidence="5">
    <name>pESBL3311-IncF</name>
</geneLocation>
<dbReference type="AlphaFoldDB" id="A0A7U1HSH0"/>
<dbReference type="InterPro" id="IPR029044">
    <property type="entry name" value="Nucleotide-diphossugar_trans"/>
</dbReference>
<evidence type="ECO:0000256" key="1">
    <source>
        <dbReference type="ARBA" id="ARBA00006739"/>
    </source>
</evidence>
<name>A0A7U1HSH0_ECOLX</name>
<dbReference type="Pfam" id="PF00535">
    <property type="entry name" value="Glycos_transf_2"/>
    <property type="match status" value="1"/>
</dbReference>
<accession>A0A7U1HSH0</accession>
<dbReference type="GO" id="GO:0016757">
    <property type="term" value="F:glycosyltransferase activity"/>
    <property type="evidence" value="ECO:0007669"/>
    <property type="project" value="UniProtKB-KW"/>
</dbReference>
<keyword evidence="3 6" id="KW-0808">Transferase</keyword>
<evidence type="ECO:0000259" key="4">
    <source>
        <dbReference type="Pfam" id="PF00535"/>
    </source>
</evidence>
<evidence type="ECO:0000313" key="5">
    <source>
        <dbReference type="EMBL" id="QQZ48204.1"/>
    </source>
</evidence>
<dbReference type="InterPro" id="IPR006446">
    <property type="entry name" value="RhaTrfase"/>
</dbReference>